<dbReference type="GO" id="GO:0008654">
    <property type="term" value="P:phospholipid biosynthetic process"/>
    <property type="evidence" value="ECO:0007669"/>
    <property type="project" value="UniProtKB-KW"/>
</dbReference>
<keyword evidence="13" id="KW-0594">Phospholipid biosynthesis</keyword>
<dbReference type="Proteomes" id="UP000664417">
    <property type="component" value="Unassembled WGS sequence"/>
</dbReference>
<evidence type="ECO:0000256" key="1">
    <source>
        <dbReference type="ARBA" id="ARBA00000287"/>
    </source>
</evidence>
<evidence type="ECO:0000256" key="9">
    <source>
        <dbReference type="ARBA" id="ARBA00022692"/>
    </source>
</evidence>
<keyword evidence="10 17" id="KW-1133">Transmembrane helix</keyword>
<comment type="catalytic activity">
    <reaction evidence="1">
        <text>a CDP-1,2-diacyl-sn-glycerol + L-serine = a 1,2-diacyl-sn-glycero-3-phospho-L-serine + CMP + H(+)</text>
        <dbReference type="Rhea" id="RHEA:16913"/>
        <dbReference type="ChEBI" id="CHEBI:15378"/>
        <dbReference type="ChEBI" id="CHEBI:33384"/>
        <dbReference type="ChEBI" id="CHEBI:57262"/>
        <dbReference type="ChEBI" id="CHEBI:58332"/>
        <dbReference type="ChEBI" id="CHEBI:60377"/>
        <dbReference type="EC" id="2.7.8.8"/>
    </reaction>
</comment>
<evidence type="ECO:0000256" key="7">
    <source>
        <dbReference type="ARBA" id="ARBA00022516"/>
    </source>
</evidence>
<evidence type="ECO:0000256" key="17">
    <source>
        <dbReference type="SAM" id="Phobius"/>
    </source>
</evidence>
<dbReference type="GO" id="GO:0012505">
    <property type="term" value="C:endomembrane system"/>
    <property type="evidence" value="ECO:0007669"/>
    <property type="project" value="UniProtKB-SubCell"/>
</dbReference>
<dbReference type="Gene3D" id="1.20.120.1760">
    <property type="match status" value="1"/>
</dbReference>
<dbReference type="InterPro" id="IPR000462">
    <property type="entry name" value="CDP-OH_P_trans"/>
</dbReference>
<feature type="transmembrane region" description="Helical" evidence="17">
    <location>
        <begin position="76"/>
        <end position="97"/>
    </location>
</feature>
<comment type="caution">
    <text evidence="18">The sequence shown here is derived from an EMBL/GenBank/DDBJ whole genome shotgun (WGS) entry which is preliminary data.</text>
</comment>
<dbReference type="GO" id="GO:0016020">
    <property type="term" value="C:membrane"/>
    <property type="evidence" value="ECO:0007669"/>
    <property type="project" value="UniProtKB-SubCell"/>
</dbReference>
<dbReference type="EMBL" id="JAFREP010000023">
    <property type="protein sequence ID" value="MBO1321263.1"/>
    <property type="molecule type" value="Genomic_DNA"/>
</dbReference>
<gene>
    <name evidence="18" type="primary">pssA</name>
    <name evidence="18" type="ORF">J3U88_22475</name>
</gene>
<evidence type="ECO:0000256" key="16">
    <source>
        <dbReference type="RuleBase" id="RU003750"/>
    </source>
</evidence>
<evidence type="ECO:0000256" key="5">
    <source>
        <dbReference type="ARBA" id="ARBA00013174"/>
    </source>
</evidence>
<evidence type="ECO:0000256" key="8">
    <source>
        <dbReference type="ARBA" id="ARBA00022679"/>
    </source>
</evidence>
<evidence type="ECO:0000256" key="10">
    <source>
        <dbReference type="ARBA" id="ARBA00022989"/>
    </source>
</evidence>
<evidence type="ECO:0000256" key="11">
    <source>
        <dbReference type="ARBA" id="ARBA00023098"/>
    </source>
</evidence>
<feature type="transmembrane region" description="Helical" evidence="17">
    <location>
        <begin position="12"/>
        <end position="33"/>
    </location>
</feature>
<evidence type="ECO:0000256" key="4">
    <source>
        <dbReference type="ARBA" id="ARBA00010441"/>
    </source>
</evidence>
<dbReference type="InterPro" id="IPR004533">
    <property type="entry name" value="CDP-diaglyc--ser_O-PTrfase"/>
</dbReference>
<evidence type="ECO:0000313" key="19">
    <source>
        <dbReference type="Proteomes" id="UP000664417"/>
    </source>
</evidence>
<dbReference type="GO" id="GO:0003882">
    <property type="term" value="F:CDP-diacylglycerol-serine O-phosphatidyltransferase activity"/>
    <property type="evidence" value="ECO:0007669"/>
    <property type="project" value="UniProtKB-EC"/>
</dbReference>
<accession>A0A8J7QMS3</accession>
<keyword evidence="7" id="KW-0444">Lipid biosynthesis</keyword>
<evidence type="ECO:0000256" key="14">
    <source>
        <dbReference type="ARBA" id="ARBA00023264"/>
    </source>
</evidence>
<dbReference type="InterPro" id="IPR043130">
    <property type="entry name" value="CDP-OH_PTrfase_TM_dom"/>
</dbReference>
<comment type="subcellular location">
    <subcellularLocation>
        <location evidence="3">Endomembrane system</location>
    </subcellularLocation>
    <subcellularLocation>
        <location evidence="2">Membrane</location>
        <topology evidence="2">Multi-pass membrane protein</topology>
    </subcellularLocation>
</comment>
<dbReference type="InterPro" id="IPR048254">
    <property type="entry name" value="CDP_ALCOHOL_P_TRANSF_CS"/>
</dbReference>
<evidence type="ECO:0000256" key="2">
    <source>
        <dbReference type="ARBA" id="ARBA00004141"/>
    </source>
</evidence>
<evidence type="ECO:0000256" key="6">
    <source>
        <dbReference type="ARBA" id="ARBA00017171"/>
    </source>
</evidence>
<evidence type="ECO:0000256" key="15">
    <source>
        <dbReference type="ARBA" id="ARBA00032361"/>
    </source>
</evidence>
<keyword evidence="12 17" id="KW-0472">Membrane</keyword>
<comment type="similarity">
    <text evidence="4 16">Belongs to the CDP-alcohol phosphatidyltransferase class-I family.</text>
</comment>
<evidence type="ECO:0000256" key="12">
    <source>
        <dbReference type="ARBA" id="ARBA00023136"/>
    </source>
</evidence>
<feature type="transmembrane region" description="Helical" evidence="17">
    <location>
        <begin position="176"/>
        <end position="195"/>
    </location>
</feature>
<dbReference type="PROSITE" id="PS00379">
    <property type="entry name" value="CDP_ALCOHOL_P_TRANSF"/>
    <property type="match status" value="1"/>
</dbReference>
<evidence type="ECO:0000256" key="13">
    <source>
        <dbReference type="ARBA" id="ARBA00023209"/>
    </source>
</evidence>
<keyword evidence="9 17" id="KW-0812">Transmembrane</keyword>
<feature type="transmembrane region" description="Helical" evidence="17">
    <location>
        <begin position="134"/>
        <end position="156"/>
    </location>
</feature>
<protein>
    <recommendedName>
        <fullName evidence="6">CDP-diacylglycerol--serine O-phosphatidyltransferase</fullName>
        <ecNumber evidence="5">2.7.8.8</ecNumber>
    </recommendedName>
    <alternativeName>
        <fullName evidence="15">Phosphatidylserine synthase</fullName>
    </alternativeName>
</protein>
<feature type="transmembrane region" description="Helical" evidence="17">
    <location>
        <begin position="103"/>
        <end position="122"/>
    </location>
</feature>
<keyword evidence="19" id="KW-1185">Reference proteome</keyword>
<sequence>MVGKYRRRRNVKIIFPSTITSFAMVFGFISIMLAANGDFVKASYMLMLSMVMDGLDGKVARMTNTASEFGIQYDSLSDLIAFGLAPAFIYARFVVHAQGIDRMYYLLPMMFMVCGAIRLARFNITASIYGKTHFTGLPIPAASFALILWPPLLNWAPQSEILTSLGVVEHLTLQNLFPYSIGLIVLLSWSMISTLKFDTPGGFWFHKFPKKWMNWAVIAAFLSLNIWFHFSFFCLAIATYYLLFMYARAFYERVIKQQAPPLEDEENTA</sequence>
<evidence type="ECO:0000313" key="18">
    <source>
        <dbReference type="EMBL" id="MBO1321263.1"/>
    </source>
</evidence>
<feature type="transmembrane region" description="Helical" evidence="17">
    <location>
        <begin position="215"/>
        <end position="243"/>
    </location>
</feature>
<keyword evidence="11" id="KW-0443">Lipid metabolism</keyword>
<proteinExistence type="inferred from homology"/>
<dbReference type="RefSeq" id="WP_207861238.1">
    <property type="nucleotide sequence ID" value="NZ_JAFREP010000023.1"/>
</dbReference>
<dbReference type="NCBIfam" id="TIGR00473">
    <property type="entry name" value="pssA"/>
    <property type="match status" value="1"/>
</dbReference>
<organism evidence="18 19">
    <name type="scientific">Acanthopleuribacter pedis</name>
    <dbReference type="NCBI Taxonomy" id="442870"/>
    <lineage>
        <taxon>Bacteria</taxon>
        <taxon>Pseudomonadati</taxon>
        <taxon>Acidobacteriota</taxon>
        <taxon>Holophagae</taxon>
        <taxon>Acanthopleuribacterales</taxon>
        <taxon>Acanthopleuribacteraceae</taxon>
        <taxon>Acanthopleuribacter</taxon>
    </lineage>
</organism>
<evidence type="ECO:0000256" key="3">
    <source>
        <dbReference type="ARBA" id="ARBA00004308"/>
    </source>
</evidence>
<keyword evidence="8 16" id="KW-0808">Transferase</keyword>
<dbReference type="EC" id="2.7.8.8" evidence="5"/>
<name>A0A8J7QMS3_9BACT</name>
<reference evidence="18" key="1">
    <citation type="submission" date="2021-03" db="EMBL/GenBank/DDBJ databases">
        <authorList>
            <person name="Wang G."/>
        </authorList>
    </citation>
    <scope>NUCLEOTIDE SEQUENCE</scope>
    <source>
        <strain evidence="18">KCTC 12899</strain>
    </source>
</reference>
<dbReference type="Pfam" id="PF01066">
    <property type="entry name" value="CDP-OH_P_transf"/>
    <property type="match status" value="1"/>
</dbReference>
<dbReference type="AlphaFoldDB" id="A0A8J7QMS3"/>
<keyword evidence="14" id="KW-1208">Phospholipid metabolism</keyword>